<keyword evidence="2" id="KW-1185">Reference proteome</keyword>
<protein>
    <submittedName>
        <fullName evidence="1">Uncharacterized protein</fullName>
    </submittedName>
</protein>
<accession>A0ABY4TSJ1</accession>
<name>A0ABY4TSJ1_9SPHN</name>
<reference evidence="1" key="1">
    <citation type="submission" date="2022-05" db="EMBL/GenBank/DDBJ databases">
        <title>Sphingomonas sp. strain RMG20 Genome sequencing and assembly.</title>
        <authorList>
            <person name="Kim I."/>
        </authorList>
    </citation>
    <scope>NUCLEOTIDE SEQUENCE</scope>
    <source>
        <strain evidence="1">RMG20</strain>
    </source>
</reference>
<evidence type="ECO:0000313" key="2">
    <source>
        <dbReference type="Proteomes" id="UP001055580"/>
    </source>
</evidence>
<dbReference type="Proteomes" id="UP001055580">
    <property type="component" value="Chromosome"/>
</dbReference>
<proteinExistence type="predicted"/>
<sequence>MLALMLMLAAPQDAVATARALTRAEVPCRSSPDSADITVCGRRQADRRYRISFVLPAERDSVPLERDRLLDQHPPACGMAAFLANCGFVGVTMTSGAGGTQVKTRKLAP</sequence>
<organism evidence="1 2">
    <name type="scientific">Sphingomonas donggukensis</name>
    <dbReference type="NCBI Taxonomy" id="2949093"/>
    <lineage>
        <taxon>Bacteria</taxon>
        <taxon>Pseudomonadati</taxon>
        <taxon>Pseudomonadota</taxon>
        <taxon>Alphaproteobacteria</taxon>
        <taxon>Sphingomonadales</taxon>
        <taxon>Sphingomonadaceae</taxon>
        <taxon>Sphingomonas</taxon>
    </lineage>
</organism>
<gene>
    <name evidence="1" type="ORF">M9980_12710</name>
</gene>
<evidence type="ECO:0000313" key="1">
    <source>
        <dbReference type="EMBL" id="URW75383.1"/>
    </source>
</evidence>
<dbReference type="EMBL" id="CP098401">
    <property type="protein sequence ID" value="URW75383.1"/>
    <property type="molecule type" value="Genomic_DNA"/>
</dbReference>
<dbReference type="RefSeq" id="WP_250751518.1">
    <property type="nucleotide sequence ID" value="NZ_CP098401.1"/>
</dbReference>